<feature type="transmembrane region" description="Helical" evidence="1">
    <location>
        <begin position="12"/>
        <end position="31"/>
    </location>
</feature>
<reference evidence="4" key="1">
    <citation type="journal article" date="2012" name="Science">
        <title>The Paleozoic origin of enzymatic lignin decomposition reconstructed from 31 fungal genomes.</title>
        <authorList>
            <person name="Floudas D."/>
            <person name="Binder M."/>
            <person name="Riley R."/>
            <person name="Barry K."/>
            <person name="Blanchette R.A."/>
            <person name="Henrissat B."/>
            <person name="Martinez A.T."/>
            <person name="Otillar R."/>
            <person name="Spatafora J.W."/>
            <person name="Yadav J.S."/>
            <person name="Aerts A."/>
            <person name="Benoit I."/>
            <person name="Boyd A."/>
            <person name="Carlson A."/>
            <person name="Copeland A."/>
            <person name="Coutinho P.M."/>
            <person name="de Vries R.P."/>
            <person name="Ferreira P."/>
            <person name="Findley K."/>
            <person name="Foster B."/>
            <person name="Gaskell J."/>
            <person name="Glotzer D."/>
            <person name="Gorecki P."/>
            <person name="Heitman J."/>
            <person name="Hesse C."/>
            <person name="Hori C."/>
            <person name="Igarashi K."/>
            <person name="Jurgens J.A."/>
            <person name="Kallen N."/>
            <person name="Kersten P."/>
            <person name="Kohler A."/>
            <person name="Kuees U."/>
            <person name="Kumar T.K.A."/>
            <person name="Kuo A."/>
            <person name="LaButti K."/>
            <person name="Larrondo L.F."/>
            <person name="Lindquist E."/>
            <person name="Ling A."/>
            <person name="Lombard V."/>
            <person name="Lucas S."/>
            <person name="Lundell T."/>
            <person name="Martin R."/>
            <person name="McLaughlin D.J."/>
            <person name="Morgenstern I."/>
            <person name="Morin E."/>
            <person name="Murat C."/>
            <person name="Nagy L.G."/>
            <person name="Nolan M."/>
            <person name="Ohm R.A."/>
            <person name="Patyshakuliyeva A."/>
            <person name="Rokas A."/>
            <person name="Ruiz-Duenas F.J."/>
            <person name="Sabat G."/>
            <person name="Salamov A."/>
            <person name="Samejima M."/>
            <person name="Schmutz J."/>
            <person name="Slot J.C."/>
            <person name="St John F."/>
            <person name="Stenlid J."/>
            <person name="Sun H."/>
            <person name="Sun S."/>
            <person name="Syed K."/>
            <person name="Tsang A."/>
            <person name="Wiebenga A."/>
            <person name="Young D."/>
            <person name="Pisabarro A."/>
            <person name="Eastwood D.C."/>
            <person name="Martin F."/>
            <person name="Cullen D."/>
            <person name="Grigoriev I.V."/>
            <person name="Hibbett D.S."/>
        </authorList>
    </citation>
    <scope>NUCLEOTIDE SEQUENCE [LARGE SCALE GENOMIC DNA]</scope>
    <source>
        <strain evidence="4">TFB10046</strain>
    </source>
</reference>
<name>J0D3N9_AURST</name>
<dbReference type="EMBL" id="JH688313">
    <property type="protein sequence ID" value="EJD33302.1"/>
    <property type="molecule type" value="Genomic_DNA"/>
</dbReference>
<evidence type="ECO:0000256" key="1">
    <source>
        <dbReference type="SAM" id="Phobius"/>
    </source>
</evidence>
<dbReference type="CDD" id="cd09917">
    <property type="entry name" value="F-box_SF"/>
    <property type="match status" value="1"/>
</dbReference>
<dbReference type="InterPro" id="IPR032675">
    <property type="entry name" value="LRR_dom_sf"/>
</dbReference>
<dbReference type="Gene3D" id="3.80.10.10">
    <property type="entry name" value="Ribonuclease Inhibitor"/>
    <property type="match status" value="1"/>
</dbReference>
<dbReference type="KEGG" id="adl:AURDEDRAFT_177623"/>
<keyword evidence="1" id="KW-0472">Membrane</keyword>
<dbReference type="AlphaFoldDB" id="J0D3N9"/>
<gene>
    <name evidence="3" type="ORF">AURDEDRAFT_177623</name>
</gene>
<dbReference type="OrthoDB" id="550575at2759"/>
<dbReference type="SUPFAM" id="SSF81383">
    <property type="entry name" value="F-box domain"/>
    <property type="match status" value="1"/>
</dbReference>
<organism evidence="3 4">
    <name type="scientific">Auricularia subglabra (strain TFB-10046 / SS5)</name>
    <name type="common">White-rot fungus</name>
    <name type="synonym">Auricularia delicata (strain TFB10046)</name>
    <dbReference type="NCBI Taxonomy" id="717982"/>
    <lineage>
        <taxon>Eukaryota</taxon>
        <taxon>Fungi</taxon>
        <taxon>Dikarya</taxon>
        <taxon>Basidiomycota</taxon>
        <taxon>Agaricomycotina</taxon>
        <taxon>Agaricomycetes</taxon>
        <taxon>Auriculariales</taxon>
        <taxon>Auriculariaceae</taxon>
        <taxon>Auricularia</taxon>
    </lineage>
</organism>
<dbReference type="InterPro" id="IPR036047">
    <property type="entry name" value="F-box-like_dom_sf"/>
</dbReference>
<evidence type="ECO:0000259" key="2">
    <source>
        <dbReference type="PROSITE" id="PS50181"/>
    </source>
</evidence>
<dbReference type="Proteomes" id="UP000006514">
    <property type="component" value="Unassembled WGS sequence"/>
</dbReference>
<proteinExistence type="predicted"/>
<dbReference type="InterPro" id="IPR001810">
    <property type="entry name" value="F-box_dom"/>
</dbReference>
<keyword evidence="1" id="KW-0812">Transmembrane</keyword>
<feature type="domain" description="F-box" evidence="2">
    <location>
        <begin position="1"/>
        <end position="47"/>
    </location>
</feature>
<accession>J0D3N9</accession>
<dbReference type="SMART" id="SM00256">
    <property type="entry name" value="FBOX"/>
    <property type="match status" value="1"/>
</dbReference>
<keyword evidence="4" id="KW-1185">Reference proteome</keyword>
<dbReference type="Pfam" id="PF12937">
    <property type="entry name" value="F-box-like"/>
    <property type="match status" value="1"/>
</dbReference>
<protein>
    <recommendedName>
        <fullName evidence="2">F-box domain-containing protein</fullName>
    </recommendedName>
</protein>
<dbReference type="PROSITE" id="PS50181">
    <property type="entry name" value="FBOX"/>
    <property type="match status" value="1"/>
</dbReference>
<dbReference type="InParanoid" id="J0D3N9"/>
<keyword evidence="1" id="KW-1133">Transmembrane helix</keyword>
<evidence type="ECO:0000313" key="4">
    <source>
        <dbReference type="Proteomes" id="UP000006514"/>
    </source>
</evidence>
<sequence>MRTVHSLPVELLALVFVYIPAPQLVRFMLVCKHWYFAMKSPSPWNVLVLRADSIVIRSLPALLQRSGSLPLSLSLIVPLWLEHRLPDVCAAVTPHMVRMRHLAIRGERISYCSSIFELLHQPAPMLVSIDLSPTPSSINRLRGDFESSRLDGDGDTEALLISVANQLRTVDLGLLRLPDTHRVALSSATTLSVTIPEQGSSSLAGLFTLAPVLDTLVVKDNSLERLLLCPPPGRRLAEFVVLKAREATVPWTAISSYAAASVRAIQSHSATCETVWHAMRDPAWLLRSLTIDYGLAFTAAFHSGECVRYLQTFGCERTDGSSACTRLMYDARFLHRIQSMTLSLALRPGVHTHSGHLLPHLLLPALTRLTILCGDPVVDGYEPAHTSTLFDEAVLARSSVLRAPNLRCIRLATRDASSSHLAHAHDRYPGRVAAVSPAALARFIARTLCADGRQPIGLRPELEVDAPRVRLLDDPDGLLLLTALVTKIS</sequence>
<evidence type="ECO:0000313" key="3">
    <source>
        <dbReference type="EMBL" id="EJD33302.1"/>
    </source>
</evidence>